<keyword evidence="2" id="KW-1185">Reference proteome</keyword>
<proteinExistence type="predicted"/>
<sequence length="117" mass="12993">MEARQILIHYLDVSTRLIANKSSLQKVNSFPAINCVHFHSQSPTEPTTPFGGLNVHQLCHLSCREPSPTFSPNVKAILTTITFNWPTPRACLCSGIYSPWQLPLIAGGVKCRKNFNS</sequence>
<organism evidence="1 2">
    <name type="scientific">Nephila pilipes</name>
    <name type="common">Giant wood spider</name>
    <name type="synonym">Nephila maculata</name>
    <dbReference type="NCBI Taxonomy" id="299642"/>
    <lineage>
        <taxon>Eukaryota</taxon>
        <taxon>Metazoa</taxon>
        <taxon>Ecdysozoa</taxon>
        <taxon>Arthropoda</taxon>
        <taxon>Chelicerata</taxon>
        <taxon>Arachnida</taxon>
        <taxon>Araneae</taxon>
        <taxon>Araneomorphae</taxon>
        <taxon>Entelegynae</taxon>
        <taxon>Araneoidea</taxon>
        <taxon>Nephilidae</taxon>
        <taxon>Nephila</taxon>
    </lineage>
</organism>
<comment type="caution">
    <text evidence="1">The sequence shown here is derived from an EMBL/GenBank/DDBJ whole genome shotgun (WGS) entry which is preliminary data.</text>
</comment>
<dbReference type="Proteomes" id="UP000887013">
    <property type="component" value="Unassembled WGS sequence"/>
</dbReference>
<dbReference type="AlphaFoldDB" id="A0A8X6Q6D8"/>
<evidence type="ECO:0000313" key="1">
    <source>
        <dbReference type="EMBL" id="GFU04832.1"/>
    </source>
</evidence>
<protein>
    <submittedName>
        <fullName evidence="1">Uncharacterized protein</fullName>
    </submittedName>
</protein>
<dbReference type="EMBL" id="BMAW01027963">
    <property type="protein sequence ID" value="GFU04832.1"/>
    <property type="molecule type" value="Genomic_DNA"/>
</dbReference>
<name>A0A8X6Q6D8_NEPPI</name>
<gene>
    <name evidence="1" type="ORF">NPIL_8401</name>
</gene>
<evidence type="ECO:0000313" key="2">
    <source>
        <dbReference type="Proteomes" id="UP000887013"/>
    </source>
</evidence>
<reference evidence="1" key="1">
    <citation type="submission" date="2020-08" db="EMBL/GenBank/DDBJ databases">
        <title>Multicomponent nature underlies the extraordinary mechanical properties of spider dragline silk.</title>
        <authorList>
            <person name="Kono N."/>
            <person name="Nakamura H."/>
            <person name="Mori M."/>
            <person name="Yoshida Y."/>
            <person name="Ohtoshi R."/>
            <person name="Malay A.D."/>
            <person name="Moran D.A.P."/>
            <person name="Tomita M."/>
            <person name="Numata K."/>
            <person name="Arakawa K."/>
        </authorList>
    </citation>
    <scope>NUCLEOTIDE SEQUENCE</scope>
</reference>
<accession>A0A8X6Q6D8</accession>